<dbReference type="Proteomes" id="UP000315711">
    <property type="component" value="Unassembled WGS sequence"/>
</dbReference>
<dbReference type="InterPro" id="IPR051910">
    <property type="entry name" value="ComF/GntX_DNA_util-trans"/>
</dbReference>
<dbReference type="CDD" id="cd06223">
    <property type="entry name" value="PRTases_typeI"/>
    <property type="match status" value="1"/>
</dbReference>
<reference evidence="3 4" key="1">
    <citation type="journal article" date="2015" name="Stand. Genomic Sci.">
        <title>Genomic Encyclopedia of Bacterial and Archaeal Type Strains, Phase III: the genomes of soil and plant-associated and newly described type strains.</title>
        <authorList>
            <person name="Whitman W.B."/>
            <person name="Woyke T."/>
            <person name="Klenk H.P."/>
            <person name="Zhou Y."/>
            <person name="Lilburn T.G."/>
            <person name="Beck B.J."/>
            <person name="De Vos P."/>
            <person name="Vandamme P."/>
            <person name="Eisen J.A."/>
            <person name="Garrity G."/>
            <person name="Hugenholtz P."/>
            <person name="Kyrpides N.C."/>
        </authorList>
    </citation>
    <scope>NUCLEOTIDE SEQUENCE [LARGE SCALE GENOMIC DNA]</scope>
    <source>
        <strain evidence="3 4">CGMCC 1.10116</strain>
    </source>
</reference>
<dbReference type="EMBL" id="VLKZ01000001">
    <property type="protein sequence ID" value="TWI59942.1"/>
    <property type="molecule type" value="Genomic_DNA"/>
</dbReference>
<evidence type="ECO:0000256" key="1">
    <source>
        <dbReference type="ARBA" id="ARBA00008007"/>
    </source>
</evidence>
<feature type="domain" description="Phosphoribosyltransferase" evidence="2">
    <location>
        <begin position="171"/>
        <end position="236"/>
    </location>
</feature>
<dbReference type="AlphaFoldDB" id="A0A562QT69"/>
<dbReference type="Pfam" id="PF00156">
    <property type="entry name" value="Pribosyltran"/>
    <property type="match status" value="1"/>
</dbReference>
<dbReference type="PANTHER" id="PTHR47505:SF1">
    <property type="entry name" value="DNA UTILIZATION PROTEIN YHGH"/>
    <property type="match status" value="1"/>
</dbReference>
<keyword evidence="4" id="KW-1185">Reference proteome</keyword>
<name>A0A562QT69_9BACI</name>
<dbReference type="Gene3D" id="3.40.50.2020">
    <property type="match status" value="1"/>
</dbReference>
<dbReference type="InterPro" id="IPR000836">
    <property type="entry name" value="PRTase_dom"/>
</dbReference>
<comment type="caution">
    <text evidence="3">The sequence shown here is derived from an EMBL/GenBank/DDBJ whole genome shotgun (WGS) entry which is preliminary data.</text>
</comment>
<dbReference type="InterPro" id="IPR029057">
    <property type="entry name" value="PRTase-like"/>
</dbReference>
<dbReference type="OrthoDB" id="9779910at2"/>
<dbReference type="PANTHER" id="PTHR47505">
    <property type="entry name" value="DNA UTILIZATION PROTEIN YHGH"/>
    <property type="match status" value="1"/>
</dbReference>
<comment type="similarity">
    <text evidence="1">Belongs to the ComF/GntX family.</text>
</comment>
<evidence type="ECO:0000259" key="2">
    <source>
        <dbReference type="Pfam" id="PF00156"/>
    </source>
</evidence>
<organism evidence="3 4">
    <name type="scientific">Halalkalibacter nanhaiisediminis</name>
    <dbReference type="NCBI Taxonomy" id="688079"/>
    <lineage>
        <taxon>Bacteria</taxon>
        <taxon>Bacillati</taxon>
        <taxon>Bacillota</taxon>
        <taxon>Bacilli</taxon>
        <taxon>Bacillales</taxon>
        <taxon>Bacillaceae</taxon>
        <taxon>Halalkalibacter</taxon>
    </lineage>
</organism>
<accession>A0A562QT69</accession>
<dbReference type="SUPFAM" id="SSF53271">
    <property type="entry name" value="PRTase-like"/>
    <property type="match status" value="1"/>
</dbReference>
<protein>
    <submittedName>
        <fullName evidence="3">Competence protein ComFC</fullName>
    </submittedName>
</protein>
<proteinExistence type="inferred from homology"/>
<evidence type="ECO:0000313" key="4">
    <source>
        <dbReference type="Proteomes" id="UP000315711"/>
    </source>
</evidence>
<dbReference type="RefSeq" id="WP_144448760.1">
    <property type="nucleotide sequence ID" value="NZ_VLKZ01000001.1"/>
</dbReference>
<evidence type="ECO:0000313" key="3">
    <source>
        <dbReference type="EMBL" id="TWI59942.1"/>
    </source>
</evidence>
<gene>
    <name evidence="3" type="ORF">IQ10_00365</name>
</gene>
<sequence length="237" mass="27357">MSRCLHCHEPFFEKASWHKLLMLDPPAQLCSDCESKLVEIGGKRCYGCSRSLDSLPIQYVKGDECSDCWNWKQQAYTRDLLERNVSLYQYNSFLKEWLATYKYRGDAIIASFFAEKFAILYKNEFNGYIPIEIPLSKERLLQRGFNQSVLLMQGWAEEAGLLMRHSGEKQSKKNRKQRIAQVENQSFQMKLEKKSLIVGKNIVLVDDIYTTGTTVRQAARVLKDHGANRVASITVAR</sequence>